<feature type="domain" description="Epoxide hydrolase N-terminal" evidence="4">
    <location>
        <begin position="3"/>
        <end position="106"/>
    </location>
</feature>
<evidence type="ECO:0000259" key="4">
    <source>
        <dbReference type="Pfam" id="PF06441"/>
    </source>
</evidence>
<dbReference type="RefSeq" id="WP_116109900.1">
    <property type="nucleotide sequence ID" value="NZ_CP091196.1"/>
</dbReference>
<dbReference type="Pfam" id="PF06441">
    <property type="entry name" value="EHN"/>
    <property type="match status" value="1"/>
</dbReference>
<comment type="similarity">
    <text evidence="1">Belongs to the peptidase S33 family.</text>
</comment>
<evidence type="ECO:0000313" key="6">
    <source>
        <dbReference type="Proteomes" id="UP000830158"/>
    </source>
</evidence>
<dbReference type="PRINTS" id="PR00412">
    <property type="entry name" value="EPOXHYDRLASE"/>
</dbReference>
<dbReference type="InterPro" id="IPR029058">
    <property type="entry name" value="AB_hydrolase_fold"/>
</dbReference>
<evidence type="ECO:0000256" key="3">
    <source>
        <dbReference type="ARBA" id="ARBA00022801"/>
    </source>
</evidence>
<keyword evidence="3 5" id="KW-0378">Hydrolase</keyword>
<evidence type="ECO:0000313" key="5">
    <source>
        <dbReference type="EMBL" id="UQS26182.1"/>
    </source>
</evidence>
<evidence type="ECO:0000256" key="2">
    <source>
        <dbReference type="ARBA" id="ARBA00022797"/>
    </source>
</evidence>
<proteinExistence type="inferred from homology"/>
<dbReference type="EMBL" id="CP091196">
    <property type="protein sequence ID" value="UQS26182.1"/>
    <property type="molecule type" value="Genomic_DNA"/>
</dbReference>
<gene>
    <name evidence="5" type="ORF">L1857_26910</name>
</gene>
<evidence type="ECO:0000256" key="1">
    <source>
        <dbReference type="ARBA" id="ARBA00010088"/>
    </source>
</evidence>
<dbReference type="GO" id="GO:0016787">
    <property type="term" value="F:hydrolase activity"/>
    <property type="evidence" value="ECO:0007669"/>
    <property type="project" value="UniProtKB-KW"/>
</dbReference>
<organism evidence="5 6">
    <name type="scientific">Amycolatopsis thermalba</name>
    <dbReference type="NCBI Taxonomy" id="944492"/>
    <lineage>
        <taxon>Bacteria</taxon>
        <taxon>Bacillati</taxon>
        <taxon>Actinomycetota</taxon>
        <taxon>Actinomycetes</taxon>
        <taxon>Pseudonocardiales</taxon>
        <taxon>Pseudonocardiaceae</taxon>
        <taxon>Amycolatopsis</taxon>
    </lineage>
</organism>
<keyword evidence="2" id="KW-0058">Aromatic hydrocarbons catabolism</keyword>
<dbReference type="Gene3D" id="3.40.50.1820">
    <property type="entry name" value="alpha/beta hydrolase"/>
    <property type="match status" value="1"/>
</dbReference>
<dbReference type="PIRSF" id="PIRSF001112">
    <property type="entry name" value="Epoxide_hydrolase"/>
    <property type="match status" value="1"/>
</dbReference>
<dbReference type="InterPro" id="IPR010497">
    <property type="entry name" value="Epoxide_hydro_N"/>
</dbReference>
<dbReference type="InterPro" id="IPR016292">
    <property type="entry name" value="Epoxide_hydrolase"/>
</dbReference>
<dbReference type="SUPFAM" id="SSF53474">
    <property type="entry name" value="alpha/beta-Hydrolases"/>
    <property type="match status" value="1"/>
</dbReference>
<dbReference type="PANTHER" id="PTHR21661">
    <property type="entry name" value="EPOXIDE HYDROLASE 1-RELATED"/>
    <property type="match status" value="1"/>
</dbReference>
<accession>A0ABY4P1F4</accession>
<dbReference type="InterPro" id="IPR000639">
    <property type="entry name" value="Epox_hydrolase-like"/>
</dbReference>
<sequence>MIPFRIAIPEEELTDLRERLLRTRWPDEEPVGDWSQGVPLAYLRELCHYWATEYDWRATERRLNALPQYRTEIDGVGIHFLHVRSPHEHALPLVLTHGWPGSVLEFEKVIPLLTDPEDPADAFHVVIPSLPGYGFSDRPVAPGWGVQRIAAAWRELMARLGYERYGAQGSDWGTSVTTSMGQQNTGELAGIHVVPPIAAPDPATFGDLTPAEKAALADLRHAAAHESGYSEQMTTKPQTVGYALTDSPAGLCAWIVEKFASWTDSGGRPETVLTRDEMLDDITLYWLTRTAASSARLYWESFRQVGEWFTTATDDTVTVPTGCTVFPKEMPRPSRRWAAGRYTDIRHWSEPDRGGHFAAWEQPALFAAEVRAFFRMVR</sequence>
<keyword evidence="6" id="KW-1185">Reference proteome</keyword>
<dbReference type="Proteomes" id="UP000830158">
    <property type="component" value="Chromosome"/>
</dbReference>
<dbReference type="PANTHER" id="PTHR21661:SF35">
    <property type="entry name" value="EPOXIDE HYDROLASE"/>
    <property type="match status" value="1"/>
</dbReference>
<protein>
    <submittedName>
        <fullName evidence="5">Epoxide hydrolase 1</fullName>
    </submittedName>
</protein>
<reference evidence="5" key="1">
    <citation type="submission" date="2022-01" db="EMBL/GenBank/DDBJ databases">
        <title>PSI-footprinting approach for the identification of protein synthesis inhibitor producers.</title>
        <authorList>
            <person name="Handel F."/>
            <person name="Kulik A."/>
            <person name="Wex K.W."/>
            <person name="Berscheid A."/>
            <person name="Saur J.S."/>
            <person name="Winkler A."/>
            <person name="Wibberg D."/>
            <person name="Kalinowski J."/>
            <person name="Broetz-Oesterhelt H."/>
            <person name="Mast Y."/>
        </authorList>
    </citation>
    <scope>NUCLEOTIDE SEQUENCE</scope>
    <source>
        <strain evidence="5">KNN 49.3e</strain>
    </source>
</reference>
<name>A0ABY4P1F4_9PSEU</name>